<feature type="transmembrane region" description="Helical" evidence="12">
    <location>
        <begin position="247"/>
        <end position="269"/>
    </location>
</feature>
<keyword evidence="5 12" id="KW-1133">Transmembrane helix</keyword>
<organism evidence="13 14">
    <name type="scientific">Romanomermis culicivorax</name>
    <name type="common">Nematode worm</name>
    <dbReference type="NCBI Taxonomy" id="13658"/>
    <lineage>
        <taxon>Eukaryota</taxon>
        <taxon>Metazoa</taxon>
        <taxon>Ecdysozoa</taxon>
        <taxon>Nematoda</taxon>
        <taxon>Enoplea</taxon>
        <taxon>Dorylaimia</taxon>
        <taxon>Mermithida</taxon>
        <taxon>Mermithoidea</taxon>
        <taxon>Mermithidae</taxon>
        <taxon>Romanomermis</taxon>
    </lineage>
</organism>
<sequence length="464" mass="54058">MYMDLQNAHRVPVATLWNRCIVPTAFQGETAALLAELFAFCLLLNFVSCLKFLPRITVPLTSSFLGLLITIRWFDFQLSLCLVSFALLAYIFLYIWSSIRSRSSNYWPAQYVMLDAEKFSKLRGSLMILIMKIISLSFDHEFLSEKSDYIDIVDYCGYVFNVATIKFGPWYSFQAHKQFMERYLISFFGLCCSPDESIASTFRGFIFLFIAFVCLIMSSCFIDWLIFDEYIYYTKYIVGYKEATSFRFSHYFICFVSESAVLLTGNFLLSREDSRNDNYADKSRIRRYLEPRVCNPLSIEFPRSLTNVVVSWNIPMHNWLKMYAFRPSLPRGKFFAIIFTYIASSALHGFNFSISAVLLSLGLYTYAEYVLREKLSRSFDACIRARKCSNCEHKHKNTNVFVLVCNLGFLCLSVFHLIYLGMIFDSGDEQEQGYSSQHVWRKWNDYNFLSFYVGLGTFVFAIIV</sequence>
<feature type="transmembrane region" description="Helical" evidence="12">
    <location>
        <begin position="73"/>
        <end position="96"/>
    </location>
</feature>
<dbReference type="PANTHER" id="PTHR13906:SF12">
    <property type="entry name" value="PROTEIN-SERINE O-PALMITOLEOYLTRANSFERASE PORCUPINE"/>
    <property type="match status" value="1"/>
</dbReference>
<dbReference type="InterPro" id="IPR004299">
    <property type="entry name" value="MBOAT_fam"/>
</dbReference>
<keyword evidence="4 12" id="KW-0812">Transmembrane</keyword>
<feature type="transmembrane region" description="Helical" evidence="12">
    <location>
        <begin position="445"/>
        <end position="463"/>
    </location>
</feature>
<proteinExistence type="inferred from homology"/>
<evidence type="ECO:0000256" key="4">
    <source>
        <dbReference type="ARBA" id="ARBA00022692"/>
    </source>
</evidence>
<evidence type="ECO:0000256" key="7">
    <source>
        <dbReference type="ARBA" id="ARBA00023315"/>
    </source>
</evidence>
<dbReference type="GO" id="GO:0061355">
    <property type="term" value="P:Wnt protein secretion"/>
    <property type="evidence" value="ECO:0007669"/>
    <property type="project" value="TreeGrafter"/>
</dbReference>
<evidence type="ECO:0000313" key="14">
    <source>
        <dbReference type="WBParaSite" id="nRc.2.0.1.t21045-RA"/>
    </source>
</evidence>
<dbReference type="EC" id="2.3.1.250" evidence="9"/>
<keyword evidence="2" id="KW-0808">Transferase</keyword>
<accession>A0A915J4I2</accession>
<dbReference type="Proteomes" id="UP000887565">
    <property type="component" value="Unplaced"/>
</dbReference>
<evidence type="ECO:0000256" key="5">
    <source>
        <dbReference type="ARBA" id="ARBA00022989"/>
    </source>
</evidence>
<dbReference type="GO" id="GO:0016055">
    <property type="term" value="P:Wnt signaling pathway"/>
    <property type="evidence" value="ECO:0007669"/>
    <property type="project" value="UniProtKB-KW"/>
</dbReference>
<comment type="catalytic activity">
    <reaction evidence="11">
        <text>[Wnt protein]-L-serine + (9Z)-hexadecenoyl-CoA = [Wnt protein]-O-(9Z)-hexadecenoyl-L-serine + CoA</text>
        <dbReference type="Rhea" id="RHEA:45336"/>
        <dbReference type="Rhea" id="RHEA-COMP:11170"/>
        <dbReference type="Rhea" id="RHEA-COMP:11171"/>
        <dbReference type="ChEBI" id="CHEBI:29999"/>
        <dbReference type="ChEBI" id="CHEBI:57287"/>
        <dbReference type="ChEBI" id="CHEBI:61540"/>
        <dbReference type="ChEBI" id="CHEBI:85189"/>
        <dbReference type="EC" id="2.3.1.250"/>
    </reaction>
</comment>
<dbReference type="AlphaFoldDB" id="A0A915J4I2"/>
<dbReference type="GO" id="GO:0005783">
    <property type="term" value="C:endoplasmic reticulum"/>
    <property type="evidence" value="ECO:0007669"/>
    <property type="project" value="TreeGrafter"/>
</dbReference>
<dbReference type="WBParaSite" id="nRc.2.0.1.t21045-RA">
    <property type="protein sequence ID" value="nRc.2.0.1.t21045-RA"/>
    <property type="gene ID" value="nRc.2.0.1.g21045"/>
</dbReference>
<dbReference type="PANTHER" id="PTHR13906">
    <property type="entry name" value="PORCUPINE"/>
    <property type="match status" value="1"/>
</dbReference>
<evidence type="ECO:0000256" key="2">
    <source>
        <dbReference type="ARBA" id="ARBA00022679"/>
    </source>
</evidence>
<dbReference type="GO" id="GO:0016020">
    <property type="term" value="C:membrane"/>
    <property type="evidence" value="ECO:0007669"/>
    <property type="project" value="UniProtKB-SubCell"/>
</dbReference>
<keyword evidence="7" id="KW-0012">Acyltransferase</keyword>
<comment type="similarity">
    <text evidence="8">Belongs to the membrane-bound acyltransferase family. Porcupine subfamily.</text>
</comment>
<evidence type="ECO:0000256" key="3">
    <source>
        <dbReference type="ARBA" id="ARBA00022687"/>
    </source>
</evidence>
<feature type="transmembrane region" description="Helical" evidence="12">
    <location>
        <begin position="334"/>
        <end position="367"/>
    </location>
</feature>
<evidence type="ECO:0000256" key="9">
    <source>
        <dbReference type="ARBA" id="ARBA00038867"/>
    </source>
</evidence>
<reference evidence="14" key="1">
    <citation type="submission" date="2022-11" db="UniProtKB">
        <authorList>
            <consortium name="WormBaseParasite"/>
        </authorList>
    </citation>
    <scope>IDENTIFICATION</scope>
</reference>
<protein>
    <recommendedName>
        <fullName evidence="10">Protein-serine O-palmitoleoyltransferase porcupine</fullName>
        <ecNumber evidence="9">2.3.1.250</ecNumber>
    </recommendedName>
</protein>
<feature type="transmembrane region" description="Helical" evidence="12">
    <location>
        <begin position="205"/>
        <end position="227"/>
    </location>
</feature>
<keyword evidence="3" id="KW-0879">Wnt signaling pathway</keyword>
<dbReference type="OMA" id="GMDFRIY"/>
<name>A0A915J4I2_ROMCU</name>
<dbReference type="GO" id="GO:1990698">
    <property type="term" value="F:palmitoleoyltransferase activity"/>
    <property type="evidence" value="ECO:0007669"/>
    <property type="project" value="UniProtKB-EC"/>
</dbReference>
<keyword evidence="6 12" id="KW-0472">Membrane</keyword>
<evidence type="ECO:0000313" key="13">
    <source>
        <dbReference type="Proteomes" id="UP000887565"/>
    </source>
</evidence>
<dbReference type="InterPro" id="IPR049941">
    <property type="entry name" value="LPLAT_7/PORCN-like"/>
</dbReference>
<evidence type="ECO:0000256" key="8">
    <source>
        <dbReference type="ARBA" id="ARBA00038269"/>
    </source>
</evidence>
<evidence type="ECO:0000256" key="11">
    <source>
        <dbReference type="ARBA" id="ARBA00047978"/>
    </source>
</evidence>
<feature type="transmembrane region" description="Helical" evidence="12">
    <location>
        <begin position="33"/>
        <end position="53"/>
    </location>
</feature>
<dbReference type="Pfam" id="PF03062">
    <property type="entry name" value="MBOAT"/>
    <property type="match status" value="1"/>
</dbReference>
<evidence type="ECO:0000256" key="1">
    <source>
        <dbReference type="ARBA" id="ARBA00004141"/>
    </source>
</evidence>
<comment type="subcellular location">
    <subcellularLocation>
        <location evidence="1">Membrane</location>
        <topology evidence="1">Multi-pass membrane protein</topology>
    </subcellularLocation>
</comment>
<dbReference type="GO" id="GO:0030258">
    <property type="term" value="P:lipid modification"/>
    <property type="evidence" value="ECO:0007669"/>
    <property type="project" value="TreeGrafter"/>
</dbReference>
<evidence type="ECO:0000256" key="12">
    <source>
        <dbReference type="SAM" id="Phobius"/>
    </source>
</evidence>
<feature type="transmembrane region" description="Helical" evidence="12">
    <location>
        <begin position="400"/>
        <end position="424"/>
    </location>
</feature>
<keyword evidence="13" id="KW-1185">Reference proteome</keyword>
<evidence type="ECO:0000256" key="10">
    <source>
        <dbReference type="ARBA" id="ARBA00040371"/>
    </source>
</evidence>
<evidence type="ECO:0000256" key="6">
    <source>
        <dbReference type="ARBA" id="ARBA00023136"/>
    </source>
</evidence>
<dbReference type="GO" id="GO:0017147">
    <property type="term" value="F:Wnt-protein binding"/>
    <property type="evidence" value="ECO:0007669"/>
    <property type="project" value="TreeGrafter"/>
</dbReference>